<dbReference type="Gene3D" id="3.90.70.10">
    <property type="entry name" value="Cysteine proteinases"/>
    <property type="match status" value="1"/>
</dbReference>
<protein>
    <recommendedName>
        <fullName evidence="2">Peptidase C39-like domain-containing protein</fullName>
    </recommendedName>
</protein>
<dbReference type="Pfam" id="PF13529">
    <property type="entry name" value="Peptidase_C39_2"/>
    <property type="match status" value="1"/>
</dbReference>
<evidence type="ECO:0000256" key="1">
    <source>
        <dbReference type="SAM" id="MobiDB-lite"/>
    </source>
</evidence>
<evidence type="ECO:0000313" key="3">
    <source>
        <dbReference type="EMBL" id="OGL87078.1"/>
    </source>
</evidence>
<dbReference type="PROSITE" id="PS00018">
    <property type="entry name" value="EF_HAND_1"/>
    <property type="match status" value="1"/>
</dbReference>
<dbReference type="AlphaFoldDB" id="A0A1F7VAE7"/>
<feature type="compositionally biased region" description="Polar residues" evidence="1">
    <location>
        <begin position="233"/>
        <end position="248"/>
    </location>
</feature>
<reference evidence="3 4" key="1">
    <citation type="journal article" date="2016" name="Nat. Commun.">
        <title>Thousands of microbial genomes shed light on interconnected biogeochemical processes in an aquifer system.</title>
        <authorList>
            <person name="Anantharaman K."/>
            <person name="Brown C.T."/>
            <person name="Hug L.A."/>
            <person name="Sharon I."/>
            <person name="Castelle C.J."/>
            <person name="Probst A.J."/>
            <person name="Thomas B.C."/>
            <person name="Singh A."/>
            <person name="Wilkins M.J."/>
            <person name="Karaoz U."/>
            <person name="Brodie E.L."/>
            <person name="Williams K.H."/>
            <person name="Hubbard S.S."/>
            <person name="Banfield J.F."/>
        </authorList>
    </citation>
    <scope>NUCLEOTIDE SEQUENCE [LARGE SCALE GENOMIC DNA]</scope>
</reference>
<organism evidence="3 4">
    <name type="scientific">Candidatus Uhrbacteria bacterium RIFCSPLOWO2_02_FULL_48_18</name>
    <dbReference type="NCBI Taxonomy" id="1802408"/>
    <lineage>
        <taxon>Bacteria</taxon>
        <taxon>Candidatus Uhriibacteriota</taxon>
    </lineage>
</organism>
<dbReference type="Proteomes" id="UP000176593">
    <property type="component" value="Unassembled WGS sequence"/>
</dbReference>
<dbReference type="EMBL" id="MGEQ01000003">
    <property type="protein sequence ID" value="OGL87078.1"/>
    <property type="molecule type" value="Genomic_DNA"/>
</dbReference>
<accession>A0A1F7VAE7</accession>
<comment type="caution">
    <text evidence="3">The sequence shown here is derived from an EMBL/GenBank/DDBJ whole genome shotgun (WGS) entry which is preliminary data.</text>
</comment>
<dbReference type="InterPro" id="IPR039564">
    <property type="entry name" value="Peptidase_C39-like"/>
</dbReference>
<name>A0A1F7VAE7_9BACT</name>
<proteinExistence type="predicted"/>
<gene>
    <name evidence="3" type="ORF">A3I41_04000</name>
</gene>
<evidence type="ECO:0000259" key="2">
    <source>
        <dbReference type="Pfam" id="PF13529"/>
    </source>
</evidence>
<dbReference type="InterPro" id="IPR018247">
    <property type="entry name" value="EF_Hand_1_Ca_BS"/>
</dbReference>
<evidence type="ECO:0000313" key="4">
    <source>
        <dbReference type="Proteomes" id="UP000176593"/>
    </source>
</evidence>
<sequence length="334" mass="37988">MKGRKKLVWVFVTVIFIGLFFLFSFTQAVSPKIRLAVPFSIQIPNGTWVQPFKDACEETSLLMVNAFYQKKTFTDKKDVVRQIQELVALEDKLFGFNKDTSAELMVRLVNRYLPYEAHVVQTPTKELLFDELDHGRPVIVPVNGKLLKNKYYLDPNLFYHVIVLIGYDAETGMFITHDPGTKHGDQMRYAIQTIMYANADFNTNPKGPRGKVMIFTSPILKETTDGDEDQDGLSKQQEVVHGTSLSTSDTDRDGFLDGEEVLAGYSPIVAEPSLRQPFLLRAQGTKQIYRVEGSVKRHVRSLETMRAHGWRFEDVVHVSSRFAETFPVGNVVED</sequence>
<feature type="region of interest" description="Disordered" evidence="1">
    <location>
        <begin position="223"/>
        <end position="252"/>
    </location>
</feature>
<feature type="domain" description="Peptidase C39-like" evidence="2">
    <location>
        <begin position="37"/>
        <end position="179"/>
    </location>
</feature>